<reference evidence="4" key="1">
    <citation type="submission" date="2018-12" db="EMBL/GenBank/DDBJ databases">
        <authorList>
            <person name="Will S."/>
            <person name="Neumann-Schaal M."/>
            <person name="Henke P."/>
        </authorList>
    </citation>
    <scope>NUCLEOTIDE SEQUENCE</scope>
    <source>
        <strain evidence="4">PCC 7102</strain>
    </source>
</reference>
<accession>A0A3S1CN00</accession>
<keyword evidence="5" id="KW-1185">Reference proteome</keyword>
<name>A0A3S1CN00_9CYAN</name>
<organism evidence="4 5">
    <name type="scientific">Dulcicalothrix desertica PCC 7102</name>
    <dbReference type="NCBI Taxonomy" id="232991"/>
    <lineage>
        <taxon>Bacteria</taxon>
        <taxon>Bacillati</taxon>
        <taxon>Cyanobacteriota</taxon>
        <taxon>Cyanophyceae</taxon>
        <taxon>Nostocales</taxon>
        <taxon>Calotrichaceae</taxon>
        <taxon>Dulcicalothrix</taxon>
    </lineage>
</organism>
<dbReference type="Gene3D" id="3.30.830.10">
    <property type="entry name" value="Metalloenzyme, LuxS/M16 peptidase-like"/>
    <property type="match status" value="4"/>
</dbReference>
<evidence type="ECO:0000313" key="4">
    <source>
        <dbReference type="EMBL" id="RUT07029.1"/>
    </source>
</evidence>
<dbReference type="GO" id="GO:0046872">
    <property type="term" value="F:metal ion binding"/>
    <property type="evidence" value="ECO:0007669"/>
    <property type="project" value="InterPro"/>
</dbReference>
<dbReference type="PANTHER" id="PTHR11851">
    <property type="entry name" value="METALLOPROTEASE"/>
    <property type="match status" value="1"/>
</dbReference>
<dbReference type="SUPFAM" id="SSF63411">
    <property type="entry name" value="LuxS/MPP-like metallohydrolase"/>
    <property type="match status" value="4"/>
</dbReference>
<reference evidence="4" key="2">
    <citation type="journal article" date="2019" name="Genome Biol. Evol.">
        <title>Day and night: Metabolic profiles and evolutionary relationships of six axenic non-marine cyanobacteria.</title>
        <authorList>
            <person name="Will S.E."/>
            <person name="Henke P."/>
            <person name="Boedeker C."/>
            <person name="Huang S."/>
            <person name="Brinkmann H."/>
            <person name="Rohde M."/>
            <person name="Jarek M."/>
            <person name="Friedl T."/>
            <person name="Seufert S."/>
            <person name="Schumacher M."/>
            <person name="Overmann J."/>
            <person name="Neumann-Schaal M."/>
            <person name="Petersen J."/>
        </authorList>
    </citation>
    <scope>NUCLEOTIDE SEQUENCE [LARGE SCALE GENOMIC DNA]</scope>
    <source>
        <strain evidence="4">PCC 7102</strain>
    </source>
</reference>
<dbReference type="InterPro" id="IPR050361">
    <property type="entry name" value="MPP/UQCRC_Complex"/>
</dbReference>
<dbReference type="InterPro" id="IPR007863">
    <property type="entry name" value="Peptidase_M16_C"/>
</dbReference>
<evidence type="ECO:0000259" key="3">
    <source>
        <dbReference type="Pfam" id="PF05193"/>
    </source>
</evidence>
<proteinExistence type="inferred from homology"/>
<feature type="domain" description="Peptidase M16 N-terminal" evidence="2">
    <location>
        <begin position="61"/>
        <end position="204"/>
    </location>
</feature>
<dbReference type="EMBL" id="RSCL01000005">
    <property type="protein sequence ID" value="RUT07029.1"/>
    <property type="molecule type" value="Genomic_DNA"/>
</dbReference>
<dbReference type="AlphaFoldDB" id="A0A3S1CN00"/>
<evidence type="ECO:0000313" key="5">
    <source>
        <dbReference type="Proteomes" id="UP000271624"/>
    </source>
</evidence>
<gene>
    <name evidence="4" type="ORF">DSM106972_022900</name>
</gene>
<sequence length="934" mass="103451">MLLSNYSVSGESNAASNQISNQVYTRKEITSNFKSLNISNPQKQSMNEDARKIVLENGLTVITKEVHTAPVVTVQVWYRIGSRNEEQGVNGIAHQLEHMMFKGTARRPIQFGRLFSTLGSDSNAFTSYDQTAYYNTVERTKLNALLELEADRMHNSLIDAPALASEKRVVISELQGYENNPEYRLSHAVMHAAFPDHPYGLSVGGKKSDVEKFTVEKVQEYYNKFYRPDNAVLVIVGDFQTESTIADVKRIFNNSAEKKVLSAEYKNGIRRDAINRVSTGPIILKEPGAASILQSVYPLPDIKHPDAPALDVMDYILSDGRNSRLYQALVDSGIATDVDASVASLKDFGWYEITILATPKQDLKKIDSIVTKVISKFTEEGVDESELKRAKAQFESSVILGNRDITSQAMQLGNDEVVTGNHLFMDNYLDAVRKVTAQDVQRVAKHYLNIESRTFGYFLPTQAPVIAKNSSSNNKINSNQTHESFTSSSGGVLDKADVLKYLPQFEAPSETLQSVPELVMFPNGLRVLMLPDKSTPTVTLSGYIKAGSEFDCDNKAGLSELVADNLLSGTKTKDVLQLAKALEERGASLDFNPSREGVRIEGDSLAEDLSVLLHTLADVIKNPTFPNRELELSRKHALSALEQDLDDPSEVARRTFVQSIYPKPHPLHKFPTKQSLRRITRKDVIDFKAKYYRPDAMVLALVGDFNPAEVKSRLKGELGDWSVDGKAETLLYPSVSMPDNVIRVNSVLPGKAQTITYMGNTAINRNDSRYYSALVLNQILGGDTLSSRLGAELRDRQGLTYGIFSNFLAGKNSGTFLIEMQTSPQDTAKAIASTRQLLQDIHKLGVTEQEVETAKRTVVSNYIVSLANPEELVHQILMNQVYGLDVEELRNFTEKINQVGLSQVNQAARELLNPDKIVVVTAGPAVATQGIQPN</sequence>
<evidence type="ECO:0000259" key="2">
    <source>
        <dbReference type="Pfam" id="PF00675"/>
    </source>
</evidence>
<comment type="caution">
    <text evidence="4">The sequence shown here is derived from an EMBL/GenBank/DDBJ whole genome shotgun (WGS) entry which is preliminary data.</text>
</comment>
<dbReference type="Proteomes" id="UP000271624">
    <property type="component" value="Unassembled WGS sequence"/>
</dbReference>
<feature type="domain" description="Peptidase M16 N-terminal" evidence="2">
    <location>
        <begin position="527"/>
        <end position="648"/>
    </location>
</feature>
<dbReference type="Pfam" id="PF00675">
    <property type="entry name" value="Peptidase_M16"/>
    <property type="match status" value="2"/>
</dbReference>
<dbReference type="Pfam" id="PF05193">
    <property type="entry name" value="Peptidase_M16_C"/>
    <property type="match status" value="2"/>
</dbReference>
<feature type="domain" description="Peptidase M16 C-terminal" evidence="3">
    <location>
        <begin position="678"/>
        <end position="857"/>
    </location>
</feature>
<feature type="domain" description="Peptidase M16 C-terminal" evidence="3">
    <location>
        <begin position="212"/>
        <end position="393"/>
    </location>
</feature>
<comment type="similarity">
    <text evidence="1">Belongs to the peptidase M16 family.</text>
</comment>
<evidence type="ECO:0000256" key="1">
    <source>
        <dbReference type="ARBA" id="ARBA00007261"/>
    </source>
</evidence>
<dbReference type="InterPro" id="IPR011765">
    <property type="entry name" value="Pept_M16_N"/>
</dbReference>
<protein>
    <submittedName>
        <fullName evidence="4">Proteinase</fullName>
    </submittedName>
</protein>
<dbReference type="InterPro" id="IPR011249">
    <property type="entry name" value="Metalloenz_LuxS/M16"/>
</dbReference>
<dbReference type="PANTHER" id="PTHR11851:SF49">
    <property type="entry name" value="MITOCHONDRIAL-PROCESSING PEPTIDASE SUBUNIT ALPHA"/>
    <property type="match status" value="1"/>
</dbReference>